<dbReference type="InterPro" id="IPR036812">
    <property type="entry name" value="NAD(P)_OxRdtase_dom_sf"/>
</dbReference>
<proteinExistence type="predicted"/>
<dbReference type="AlphaFoldDB" id="A0A1H9WFZ2"/>
<name>A0A1H9WFZ2_9PSEU</name>
<feature type="domain" description="NADP-dependent oxidoreductase" evidence="1">
    <location>
        <begin position="16"/>
        <end position="312"/>
    </location>
</feature>
<dbReference type="Gene3D" id="3.20.20.100">
    <property type="entry name" value="NADP-dependent oxidoreductase domain"/>
    <property type="match status" value="1"/>
</dbReference>
<sequence length="323" mass="34730">MRQTRRLGNSELTVSPIGLGTSTWGSSTDHADAAVQLATYMDAGGNLVDTADVYGGGRAEEIIGRMLAGGLPRDSVVLATKSAAVISDGKPSANASRSYLLAALDASLVRLQTDHVDLWQLHGWDRRVPLEETLDAIDAAISAGKVRHAGVCNYAGWQTAAAAMLQSAKDSCPLTSTQVEYSLLERGVEREVVPAAEHQGLGILAWAPLGRGVLTGKYRFGVPQKRANSRFFKWYVGRHLNDRAARIVDAVVSVADELDVTPVAVSLAWVRDRPGVVAALVGARSNDQLRESLATADLRLPEVHRQRLDEISRPYIGYPEASI</sequence>
<dbReference type="InterPro" id="IPR023210">
    <property type="entry name" value="NADP_OxRdtase_dom"/>
</dbReference>
<evidence type="ECO:0000313" key="2">
    <source>
        <dbReference type="EMBL" id="SES32828.1"/>
    </source>
</evidence>
<reference evidence="3" key="1">
    <citation type="submission" date="2016-10" db="EMBL/GenBank/DDBJ databases">
        <authorList>
            <person name="Varghese N."/>
            <person name="Submissions S."/>
        </authorList>
    </citation>
    <scope>NUCLEOTIDE SEQUENCE [LARGE SCALE GENOMIC DNA]</scope>
    <source>
        <strain evidence="3">CGMCC 4.3525</strain>
    </source>
</reference>
<dbReference type="SUPFAM" id="SSF51430">
    <property type="entry name" value="NAD(P)-linked oxidoreductase"/>
    <property type="match status" value="1"/>
</dbReference>
<protein>
    <submittedName>
        <fullName evidence="2">Predicted oxidoreductase</fullName>
    </submittedName>
</protein>
<evidence type="ECO:0000259" key="1">
    <source>
        <dbReference type="Pfam" id="PF00248"/>
    </source>
</evidence>
<dbReference type="Proteomes" id="UP000199352">
    <property type="component" value="Unassembled WGS sequence"/>
</dbReference>
<keyword evidence="3" id="KW-1185">Reference proteome</keyword>
<dbReference type="Pfam" id="PF00248">
    <property type="entry name" value="Aldo_ket_red"/>
    <property type="match status" value="1"/>
</dbReference>
<dbReference type="GO" id="GO:0005829">
    <property type="term" value="C:cytosol"/>
    <property type="evidence" value="ECO:0007669"/>
    <property type="project" value="TreeGrafter"/>
</dbReference>
<dbReference type="RefSeq" id="WP_089961721.1">
    <property type="nucleotide sequence ID" value="NZ_FOFR01000033.1"/>
</dbReference>
<organism evidence="2 3">
    <name type="scientific">Lentzea xinjiangensis</name>
    <dbReference type="NCBI Taxonomy" id="402600"/>
    <lineage>
        <taxon>Bacteria</taxon>
        <taxon>Bacillati</taxon>
        <taxon>Actinomycetota</taxon>
        <taxon>Actinomycetes</taxon>
        <taxon>Pseudonocardiales</taxon>
        <taxon>Pseudonocardiaceae</taxon>
        <taxon>Lentzea</taxon>
    </lineage>
</organism>
<dbReference type="PANTHER" id="PTHR43364:SF18">
    <property type="entry name" value="OXIDOREDUCTASE"/>
    <property type="match status" value="1"/>
</dbReference>
<gene>
    <name evidence="2" type="ORF">SAMN05216188_13344</name>
</gene>
<evidence type="ECO:0000313" key="3">
    <source>
        <dbReference type="Proteomes" id="UP000199352"/>
    </source>
</evidence>
<accession>A0A1H9WFZ2</accession>
<dbReference type="InterPro" id="IPR050523">
    <property type="entry name" value="AKR_Detox_Biosynth"/>
</dbReference>
<dbReference type="OrthoDB" id="9768793at2"/>
<dbReference type="PANTHER" id="PTHR43364">
    <property type="entry name" value="NADH-SPECIFIC METHYLGLYOXAL REDUCTASE-RELATED"/>
    <property type="match status" value="1"/>
</dbReference>
<dbReference type="STRING" id="402600.SAMN05216188_13344"/>
<dbReference type="EMBL" id="FOFR01000033">
    <property type="protein sequence ID" value="SES32828.1"/>
    <property type="molecule type" value="Genomic_DNA"/>
</dbReference>